<accession>A0A939EMG0</accession>
<organism evidence="1 2">
    <name type="scientific">Roseibium limicola</name>
    <dbReference type="NCBI Taxonomy" id="2816037"/>
    <lineage>
        <taxon>Bacteria</taxon>
        <taxon>Pseudomonadati</taxon>
        <taxon>Pseudomonadota</taxon>
        <taxon>Alphaproteobacteria</taxon>
        <taxon>Hyphomicrobiales</taxon>
        <taxon>Stappiaceae</taxon>
        <taxon>Roseibium</taxon>
    </lineage>
</organism>
<name>A0A939EMG0_9HYPH</name>
<dbReference type="SUPFAM" id="SSF54637">
    <property type="entry name" value="Thioesterase/thiol ester dehydrase-isomerase"/>
    <property type="match status" value="2"/>
</dbReference>
<protein>
    <submittedName>
        <fullName evidence="1">Thioesterase</fullName>
    </submittedName>
</protein>
<dbReference type="Pfam" id="PF13279">
    <property type="entry name" value="4HBT_2"/>
    <property type="match status" value="1"/>
</dbReference>
<gene>
    <name evidence="1" type="ORF">J0X15_09305</name>
</gene>
<proteinExistence type="predicted"/>
<dbReference type="InterPro" id="IPR029069">
    <property type="entry name" value="HotDog_dom_sf"/>
</dbReference>
<dbReference type="Proteomes" id="UP000664779">
    <property type="component" value="Unassembled WGS sequence"/>
</dbReference>
<dbReference type="GO" id="GO:0047617">
    <property type="term" value="F:fatty acyl-CoA hydrolase activity"/>
    <property type="evidence" value="ECO:0007669"/>
    <property type="project" value="TreeGrafter"/>
</dbReference>
<comment type="caution">
    <text evidence="1">The sequence shown here is derived from an EMBL/GenBank/DDBJ whole genome shotgun (WGS) entry which is preliminary data.</text>
</comment>
<sequence>MSASETLHSFVNRWECDEVDHLNVQFYFARFEEADRQFRQITGLSEALIGARRVRHLRFHHELRSGDLLSIRTGIAFDGPHMLTVLHEMVNRETGEVCTTAIDGYDPQPTAVKTLRSRYKDHREDMPDHAAPRGLSATPVQTRVTLDELKKSGTRETFRGTVLPRHLSIDGRVDDAYAVGCFSEASPHIWQATSLTAARLNEINAGRVVLEMKLTWISPLKSGDMVVAESGLTQVQANTFNVRHHLFESRTNRLAAICDVVAVMLDKTTRKVVPLDELTRREMTNLIT</sequence>
<dbReference type="RefSeq" id="WP_206939962.1">
    <property type="nucleotide sequence ID" value="NZ_JAFLNF010000003.1"/>
</dbReference>
<dbReference type="PANTHER" id="PTHR31793:SF2">
    <property type="entry name" value="BLR1345 PROTEIN"/>
    <property type="match status" value="1"/>
</dbReference>
<keyword evidence="2" id="KW-1185">Reference proteome</keyword>
<dbReference type="Gene3D" id="3.10.129.10">
    <property type="entry name" value="Hotdog Thioesterase"/>
    <property type="match status" value="2"/>
</dbReference>
<dbReference type="AlphaFoldDB" id="A0A939EMG0"/>
<dbReference type="EMBL" id="JAFLNF010000003">
    <property type="protein sequence ID" value="MBO0345415.1"/>
    <property type="molecule type" value="Genomic_DNA"/>
</dbReference>
<dbReference type="InterPro" id="IPR050563">
    <property type="entry name" value="4-hydroxybenzoyl-CoA_TE"/>
</dbReference>
<evidence type="ECO:0000313" key="1">
    <source>
        <dbReference type="EMBL" id="MBO0345415.1"/>
    </source>
</evidence>
<dbReference type="PANTHER" id="PTHR31793">
    <property type="entry name" value="4-HYDROXYBENZOYL-COA THIOESTERASE FAMILY MEMBER"/>
    <property type="match status" value="1"/>
</dbReference>
<reference evidence="1" key="1">
    <citation type="submission" date="2021-03" db="EMBL/GenBank/DDBJ databases">
        <title>Roseibium sp. CAU 1637 isolated from Incheon.</title>
        <authorList>
            <person name="Kim W."/>
        </authorList>
    </citation>
    <scope>NUCLEOTIDE SEQUENCE</scope>
    <source>
        <strain evidence="1">CAU 1637</strain>
    </source>
</reference>
<evidence type="ECO:0000313" key="2">
    <source>
        <dbReference type="Proteomes" id="UP000664779"/>
    </source>
</evidence>